<keyword evidence="3" id="KW-0804">Transcription</keyword>
<feature type="DNA-binding region" description="H-T-H motif" evidence="4">
    <location>
        <begin position="25"/>
        <end position="44"/>
    </location>
</feature>
<dbReference type="SUPFAM" id="SSF48498">
    <property type="entry name" value="Tetracyclin repressor-like, C-terminal domain"/>
    <property type="match status" value="1"/>
</dbReference>
<dbReference type="PANTHER" id="PTHR47506:SF1">
    <property type="entry name" value="HTH-TYPE TRANSCRIPTIONAL REGULATOR YJDC"/>
    <property type="match status" value="1"/>
</dbReference>
<keyword evidence="7" id="KW-1185">Reference proteome</keyword>
<organism evidence="6 7">
    <name type="scientific">Celerinatantimonas diazotrophica</name>
    <dbReference type="NCBI Taxonomy" id="412034"/>
    <lineage>
        <taxon>Bacteria</taxon>
        <taxon>Pseudomonadati</taxon>
        <taxon>Pseudomonadota</taxon>
        <taxon>Gammaproteobacteria</taxon>
        <taxon>Celerinatantimonadaceae</taxon>
        <taxon>Celerinatantimonas</taxon>
    </lineage>
</organism>
<comment type="caution">
    <text evidence="6">The sequence shown here is derived from an EMBL/GenBank/DDBJ whole genome shotgun (WGS) entry which is preliminary data.</text>
</comment>
<protein>
    <submittedName>
        <fullName evidence="6">TetR family transcriptional regulator</fullName>
    </submittedName>
</protein>
<dbReference type="Proteomes" id="UP000295565">
    <property type="component" value="Unassembled WGS sequence"/>
</dbReference>
<sequence length="192" mass="22078">MNSKRKQLIEQSAKLFNREGFRAPSIDQIVAYANIGKMTFYRYFPDKISLIEAILEQRLNSFLAELSQQLAQVDSAKEKLYTLFHYYAQWFVSNDYNGCLFTRSSLEYGQQYPQIAHYNCHFKSALTEQIQQILRLCLKPEPAERVSVMVLMLIDGAIASSQYQSTLIREYQPAETAFQAAKALIYSEGGTL</sequence>
<dbReference type="PANTHER" id="PTHR47506">
    <property type="entry name" value="TRANSCRIPTIONAL REGULATORY PROTEIN"/>
    <property type="match status" value="1"/>
</dbReference>
<feature type="domain" description="HTH tetR-type" evidence="5">
    <location>
        <begin position="2"/>
        <end position="62"/>
    </location>
</feature>
<dbReference type="Pfam" id="PF00440">
    <property type="entry name" value="TetR_N"/>
    <property type="match status" value="1"/>
</dbReference>
<name>A0A4R1K4I3_9GAMM</name>
<dbReference type="RefSeq" id="WP_131912448.1">
    <property type="nucleotide sequence ID" value="NZ_OU594967.1"/>
</dbReference>
<dbReference type="InterPro" id="IPR009057">
    <property type="entry name" value="Homeodomain-like_sf"/>
</dbReference>
<dbReference type="OrthoDB" id="116240at2"/>
<evidence type="ECO:0000256" key="4">
    <source>
        <dbReference type="PROSITE-ProRule" id="PRU00335"/>
    </source>
</evidence>
<evidence type="ECO:0000256" key="2">
    <source>
        <dbReference type="ARBA" id="ARBA00023125"/>
    </source>
</evidence>
<keyword evidence="1" id="KW-0805">Transcription regulation</keyword>
<evidence type="ECO:0000313" key="7">
    <source>
        <dbReference type="Proteomes" id="UP000295565"/>
    </source>
</evidence>
<dbReference type="SUPFAM" id="SSF46689">
    <property type="entry name" value="Homeodomain-like"/>
    <property type="match status" value="1"/>
</dbReference>
<evidence type="ECO:0000259" key="5">
    <source>
        <dbReference type="PROSITE" id="PS50977"/>
    </source>
</evidence>
<dbReference type="EMBL" id="SMGD01000012">
    <property type="protein sequence ID" value="TCK57919.1"/>
    <property type="molecule type" value="Genomic_DNA"/>
</dbReference>
<dbReference type="AlphaFoldDB" id="A0A4R1K4I3"/>
<keyword evidence="2 4" id="KW-0238">DNA-binding</keyword>
<dbReference type="InterPro" id="IPR001647">
    <property type="entry name" value="HTH_TetR"/>
</dbReference>
<evidence type="ECO:0000256" key="3">
    <source>
        <dbReference type="ARBA" id="ARBA00023163"/>
    </source>
</evidence>
<proteinExistence type="predicted"/>
<evidence type="ECO:0000256" key="1">
    <source>
        <dbReference type="ARBA" id="ARBA00023015"/>
    </source>
</evidence>
<dbReference type="InterPro" id="IPR036271">
    <property type="entry name" value="Tet_transcr_reg_TetR-rel_C_sf"/>
</dbReference>
<dbReference type="PROSITE" id="PS50977">
    <property type="entry name" value="HTH_TETR_2"/>
    <property type="match status" value="1"/>
</dbReference>
<reference evidence="6 7" key="1">
    <citation type="submission" date="2019-03" db="EMBL/GenBank/DDBJ databases">
        <title>Genomic Encyclopedia of Type Strains, Phase IV (KMG-IV): sequencing the most valuable type-strain genomes for metagenomic binning, comparative biology and taxonomic classification.</title>
        <authorList>
            <person name="Goeker M."/>
        </authorList>
    </citation>
    <scope>NUCLEOTIDE SEQUENCE [LARGE SCALE GENOMIC DNA]</scope>
    <source>
        <strain evidence="6 7">DSM 18577</strain>
    </source>
</reference>
<gene>
    <name evidence="6" type="ORF">EV690_1621</name>
</gene>
<dbReference type="GO" id="GO:0003677">
    <property type="term" value="F:DNA binding"/>
    <property type="evidence" value="ECO:0007669"/>
    <property type="project" value="UniProtKB-UniRule"/>
</dbReference>
<dbReference type="PRINTS" id="PR00455">
    <property type="entry name" value="HTHTETR"/>
</dbReference>
<accession>A0A4R1K4I3</accession>
<dbReference type="Gene3D" id="1.10.357.10">
    <property type="entry name" value="Tetracycline Repressor, domain 2"/>
    <property type="match status" value="1"/>
</dbReference>
<evidence type="ECO:0000313" key="6">
    <source>
        <dbReference type="EMBL" id="TCK57919.1"/>
    </source>
</evidence>